<keyword evidence="6 8" id="KW-1133">Transmembrane helix</keyword>
<evidence type="ECO:0000259" key="9">
    <source>
        <dbReference type="PROSITE" id="PS50893"/>
    </source>
</evidence>
<dbReference type="PROSITE" id="PS50893">
    <property type="entry name" value="ABC_TRANSPORTER_2"/>
    <property type="match status" value="1"/>
</dbReference>
<feature type="transmembrane region" description="Helical" evidence="8">
    <location>
        <begin position="304"/>
        <end position="321"/>
    </location>
</feature>
<dbReference type="InterPro" id="IPR027417">
    <property type="entry name" value="P-loop_NTPase"/>
</dbReference>
<dbReference type="CDD" id="cd03254">
    <property type="entry name" value="ABCC_Glucan_exporter_like"/>
    <property type="match status" value="1"/>
</dbReference>
<dbReference type="GO" id="GO:0005524">
    <property type="term" value="F:ATP binding"/>
    <property type="evidence" value="ECO:0007669"/>
    <property type="project" value="UniProtKB-KW"/>
</dbReference>
<evidence type="ECO:0000256" key="8">
    <source>
        <dbReference type="SAM" id="Phobius"/>
    </source>
</evidence>
<dbReference type="InterPro" id="IPR039421">
    <property type="entry name" value="Type_1_exporter"/>
</dbReference>
<feature type="domain" description="ABC transporter" evidence="9">
    <location>
        <begin position="368"/>
        <end position="602"/>
    </location>
</feature>
<dbReference type="PROSITE" id="PS50929">
    <property type="entry name" value="ABC_TM1F"/>
    <property type="match status" value="1"/>
</dbReference>
<evidence type="ECO:0000256" key="7">
    <source>
        <dbReference type="ARBA" id="ARBA00023136"/>
    </source>
</evidence>
<dbReference type="PROSITE" id="PS00211">
    <property type="entry name" value="ABC_TRANSPORTER_1"/>
    <property type="match status" value="1"/>
</dbReference>
<organism evidence="11 12">
    <name type="scientific">candidate division KSB3 bacterium</name>
    <dbReference type="NCBI Taxonomy" id="2044937"/>
    <lineage>
        <taxon>Bacteria</taxon>
        <taxon>candidate division KSB3</taxon>
    </lineage>
</organism>
<keyword evidence="3 8" id="KW-0812">Transmembrane</keyword>
<dbReference type="InterPro" id="IPR003593">
    <property type="entry name" value="AAA+_ATPase"/>
</dbReference>
<feature type="transmembrane region" description="Helical" evidence="8">
    <location>
        <begin position="274"/>
        <end position="298"/>
    </location>
</feature>
<dbReference type="InterPro" id="IPR017871">
    <property type="entry name" value="ABC_transporter-like_CS"/>
</dbReference>
<reference evidence="11 12" key="1">
    <citation type="submission" date="2017-10" db="EMBL/GenBank/DDBJ databases">
        <title>Novel microbial diversity and functional potential in the marine mammal oral microbiome.</title>
        <authorList>
            <person name="Dudek N.K."/>
            <person name="Sun C.L."/>
            <person name="Burstein D."/>
            <person name="Kantor R.S."/>
            <person name="Aliaga Goltsman D.S."/>
            <person name="Bik E.M."/>
            <person name="Thomas B.C."/>
            <person name="Banfield J.F."/>
            <person name="Relman D.A."/>
        </authorList>
    </citation>
    <scope>NUCLEOTIDE SEQUENCE [LARGE SCALE GENOMIC DNA]</scope>
    <source>
        <strain evidence="11">DOLZORAL124_49_17</strain>
    </source>
</reference>
<sequence length="609" mass="68912">MLSPNTSKSQRSKIVDPVVDCHANQHAERKMLDLTLMKRLWPYIRHHYMLLGLSIFFMLSMNASSILHPYLIKIGIDRHVSRGNLQGLYHICLLLAIVLASNFVFFTAFNYSVNYLGQRLLFDIRLDLFQKVLALSNNYFDSTSVGQTLSNVTNDVEAIRQFISEGIVNVAGDLLKMCFILIAMLLVNARLALLSFTVIPFFLAATAIFRKSIRSGYRGVRKANSDINTSLVETINGIQEIHLFNHEKRSQIDFESYNRNYLDAFLEVVHSYSLYFPIIEIVANGSMIIIFLYIHFAIGSKFEIGVIFAFFSYISMLFKPLRQMAEKFNMFQSAMAASERVFTLLDEDIAIRHSEQALCPDRPMRGEIRFDNVTFAYTPGTPVIKNLSFTIRPGEKVAIVGHTGSGKTTTISLLNRLYDIQEGTITIDGVNIKDYELRYLRTQIATVPQDVFLFTGSVADNITLHDPQIQRQAVELAARQVYADRYIEKLPNRYDEHILEEGKLLSVGQRQLLSFARAFVRKPSIVVLDEATSNIDSETEALIEAGVKNLLKGKTAIIIAHRLSTIKSVDHILVLHKGELAEEGRHDSLLQAGGLYKQLYDMQALMLGA</sequence>
<evidence type="ECO:0000256" key="5">
    <source>
        <dbReference type="ARBA" id="ARBA00022840"/>
    </source>
</evidence>
<dbReference type="GO" id="GO:0016887">
    <property type="term" value="F:ATP hydrolysis activity"/>
    <property type="evidence" value="ECO:0007669"/>
    <property type="project" value="InterPro"/>
</dbReference>
<dbReference type="PANTHER" id="PTHR43394">
    <property type="entry name" value="ATP-DEPENDENT PERMEASE MDL1, MITOCHONDRIAL"/>
    <property type="match status" value="1"/>
</dbReference>
<dbReference type="FunFam" id="3.40.50.300:FF:000287">
    <property type="entry name" value="Multidrug ABC transporter ATP-binding protein"/>
    <property type="match status" value="1"/>
</dbReference>
<evidence type="ECO:0000256" key="2">
    <source>
        <dbReference type="ARBA" id="ARBA00022448"/>
    </source>
</evidence>
<keyword evidence="5 11" id="KW-0067">ATP-binding</keyword>
<dbReference type="Pfam" id="PF00664">
    <property type="entry name" value="ABC_membrane"/>
    <property type="match status" value="1"/>
</dbReference>
<proteinExistence type="predicted"/>
<dbReference type="AlphaFoldDB" id="A0A2G6E9B0"/>
<evidence type="ECO:0000256" key="1">
    <source>
        <dbReference type="ARBA" id="ARBA00004651"/>
    </source>
</evidence>
<comment type="caution">
    <text evidence="11">The sequence shown here is derived from an EMBL/GenBank/DDBJ whole genome shotgun (WGS) entry which is preliminary data.</text>
</comment>
<evidence type="ECO:0000256" key="4">
    <source>
        <dbReference type="ARBA" id="ARBA00022741"/>
    </source>
</evidence>
<dbReference type="SUPFAM" id="SSF52540">
    <property type="entry name" value="P-loop containing nucleoside triphosphate hydrolases"/>
    <property type="match status" value="1"/>
</dbReference>
<evidence type="ECO:0000313" key="11">
    <source>
        <dbReference type="EMBL" id="PID58655.1"/>
    </source>
</evidence>
<dbReference type="EMBL" id="PDPS01000022">
    <property type="protein sequence ID" value="PID58655.1"/>
    <property type="molecule type" value="Genomic_DNA"/>
</dbReference>
<name>A0A2G6E9B0_9BACT</name>
<evidence type="ECO:0000256" key="3">
    <source>
        <dbReference type="ARBA" id="ARBA00022692"/>
    </source>
</evidence>
<keyword evidence="4" id="KW-0547">Nucleotide-binding</keyword>
<dbReference type="SMART" id="SM00382">
    <property type="entry name" value="AAA"/>
    <property type="match status" value="1"/>
</dbReference>
<dbReference type="GO" id="GO:0015421">
    <property type="term" value="F:ABC-type oligopeptide transporter activity"/>
    <property type="evidence" value="ECO:0007669"/>
    <property type="project" value="TreeGrafter"/>
</dbReference>
<keyword evidence="7 8" id="KW-0472">Membrane</keyword>
<dbReference type="Proteomes" id="UP000229740">
    <property type="component" value="Unassembled WGS sequence"/>
</dbReference>
<feature type="transmembrane region" description="Helical" evidence="8">
    <location>
        <begin position="48"/>
        <end position="67"/>
    </location>
</feature>
<dbReference type="InterPro" id="IPR003439">
    <property type="entry name" value="ABC_transporter-like_ATP-bd"/>
</dbReference>
<keyword evidence="2" id="KW-0813">Transport</keyword>
<dbReference type="Pfam" id="PF00005">
    <property type="entry name" value="ABC_tran"/>
    <property type="match status" value="1"/>
</dbReference>
<dbReference type="InterPro" id="IPR036640">
    <property type="entry name" value="ABC1_TM_sf"/>
</dbReference>
<dbReference type="Gene3D" id="3.40.50.300">
    <property type="entry name" value="P-loop containing nucleotide triphosphate hydrolases"/>
    <property type="match status" value="1"/>
</dbReference>
<evidence type="ECO:0000313" key="12">
    <source>
        <dbReference type="Proteomes" id="UP000229740"/>
    </source>
</evidence>
<dbReference type="GO" id="GO:0005886">
    <property type="term" value="C:plasma membrane"/>
    <property type="evidence" value="ECO:0007669"/>
    <property type="project" value="UniProtKB-SubCell"/>
</dbReference>
<dbReference type="PANTHER" id="PTHR43394:SF1">
    <property type="entry name" value="ATP-BINDING CASSETTE SUB-FAMILY B MEMBER 10, MITOCHONDRIAL"/>
    <property type="match status" value="1"/>
</dbReference>
<protein>
    <submittedName>
        <fullName evidence="11">Antibiotic ABC transporter ATP-binding protein</fullName>
    </submittedName>
</protein>
<evidence type="ECO:0000259" key="10">
    <source>
        <dbReference type="PROSITE" id="PS50929"/>
    </source>
</evidence>
<comment type="subcellular location">
    <subcellularLocation>
        <location evidence="1">Cell membrane</location>
        <topology evidence="1">Multi-pass membrane protein</topology>
    </subcellularLocation>
</comment>
<evidence type="ECO:0000256" key="6">
    <source>
        <dbReference type="ARBA" id="ARBA00022989"/>
    </source>
</evidence>
<gene>
    <name evidence="11" type="ORF">CSB45_03675</name>
</gene>
<feature type="domain" description="ABC transmembrane type-1" evidence="10">
    <location>
        <begin position="53"/>
        <end position="333"/>
    </location>
</feature>
<accession>A0A2G6E9B0</accession>
<feature type="transmembrane region" description="Helical" evidence="8">
    <location>
        <begin position="87"/>
        <end position="109"/>
    </location>
</feature>
<dbReference type="InterPro" id="IPR011527">
    <property type="entry name" value="ABC1_TM_dom"/>
</dbReference>
<dbReference type="CDD" id="cd18544">
    <property type="entry name" value="ABC_6TM_TmrA_like"/>
    <property type="match status" value="1"/>
</dbReference>
<dbReference type="Gene3D" id="1.20.1560.10">
    <property type="entry name" value="ABC transporter type 1, transmembrane domain"/>
    <property type="match status" value="1"/>
</dbReference>
<feature type="transmembrane region" description="Helical" evidence="8">
    <location>
        <begin position="192"/>
        <end position="209"/>
    </location>
</feature>
<dbReference type="SUPFAM" id="SSF90123">
    <property type="entry name" value="ABC transporter transmembrane region"/>
    <property type="match status" value="1"/>
</dbReference>